<reference evidence="2" key="1">
    <citation type="journal article" date="2015" name="Proc. Natl. Acad. Sci. U.S.A.">
        <title>Genome sequencing of adzuki bean (Vigna angularis) provides insight into high starch and low fat accumulation and domestication.</title>
        <authorList>
            <person name="Yang K."/>
            <person name="Tian Z."/>
            <person name="Chen C."/>
            <person name="Luo L."/>
            <person name="Zhao B."/>
            <person name="Wang Z."/>
            <person name="Yu L."/>
            <person name="Li Y."/>
            <person name="Sun Y."/>
            <person name="Li W."/>
            <person name="Chen Y."/>
            <person name="Li Y."/>
            <person name="Zhang Y."/>
            <person name="Ai D."/>
            <person name="Zhao J."/>
            <person name="Shang C."/>
            <person name="Ma Y."/>
            <person name="Wu B."/>
            <person name="Wang M."/>
            <person name="Gao L."/>
            <person name="Sun D."/>
            <person name="Zhang P."/>
            <person name="Guo F."/>
            <person name="Wang W."/>
            <person name="Li Y."/>
            <person name="Wang J."/>
            <person name="Varshney R.K."/>
            <person name="Wang J."/>
            <person name="Ling H.Q."/>
            <person name="Wan P."/>
        </authorList>
    </citation>
    <scope>NUCLEOTIDE SEQUENCE</scope>
    <source>
        <strain evidence="2">cv. Jingnong 6</strain>
    </source>
</reference>
<dbReference type="AlphaFoldDB" id="A0A0L9VJ67"/>
<dbReference type="EMBL" id="CM003380">
    <property type="protein sequence ID" value="KOM54784.1"/>
    <property type="molecule type" value="Genomic_DNA"/>
</dbReference>
<protein>
    <submittedName>
        <fullName evidence="1">Uncharacterized protein</fullName>
    </submittedName>
</protein>
<dbReference type="Gramene" id="KOM54784">
    <property type="protein sequence ID" value="KOM54784"/>
    <property type="gene ID" value="LR48_Vigan10g067600"/>
</dbReference>
<sequence length="68" mass="7241">MNNSRCLKHCSTSYHHRLGALNVEVRASSPACPPGGVERQSIAPEDAWLPSTRALSASLLAVAPIFPT</sequence>
<organism evidence="1 2">
    <name type="scientific">Phaseolus angularis</name>
    <name type="common">Azuki bean</name>
    <name type="synonym">Vigna angularis</name>
    <dbReference type="NCBI Taxonomy" id="3914"/>
    <lineage>
        <taxon>Eukaryota</taxon>
        <taxon>Viridiplantae</taxon>
        <taxon>Streptophyta</taxon>
        <taxon>Embryophyta</taxon>
        <taxon>Tracheophyta</taxon>
        <taxon>Spermatophyta</taxon>
        <taxon>Magnoliopsida</taxon>
        <taxon>eudicotyledons</taxon>
        <taxon>Gunneridae</taxon>
        <taxon>Pentapetalae</taxon>
        <taxon>rosids</taxon>
        <taxon>fabids</taxon>
        <taxon>Fabales</taxon>
        <taxon>Fabaceae</taxon>
        <taxon>Papilionoideae</taxon>
        <taxon>50 kb inversion clade</taxon>
        <taxon>NPAAA clade</taxon>
        <taxon>indigoferoid/millettioid clade</taxon>
        <taxon>Phaseoleae</taxon>
        <taxon>Vigna</taxon>
    </lineage>
</organism>
<evidence type="ECO:0000313" key="2">
    <source>
        <dbReference type="Proteomes" id="UP000053144"/>
    </source>
</evidence>
<evidence type="ECO:0000313" key="1">
    <source>
        <dbReference type="EMBL" id="KOM54784.1"/>
    </source>
</evidence>
<name>A0A0L9VJ67_PHAAN</name>
<accession>A0A0L9VJ67</accession>
<gene>
    <name evidence="1" type="ORF">LR48_Vigan10g067600</name>
</gene>
<proteinExistence type="predicted"/>
<dbReference type="Proteomes" id="UP000053144">
    <property type="component" value="Chromosome 10"/>
</dbReference>